<gene>
    <name evidence="1" type="ORF">DNHGIG_40230</name>
</gene>
<evidence type="ECO:0000313" key="1">
    <source>
        <dbReference type="EMBL" id="GIM48474.1"/>
    </source>
</evidence>
<comment type="caution">
    <text evidence="1">The sequence shown here is derived from an EMBL/GenBank/DDBJ whole genome shotgun (WGS) entry which is preliminary data.</text>
</comment>
<accession>A0AAV4LMU9</accession>
<reference evidence="1" key="1">
    <citation type="journal article" date="2023" name="Int. J. Syst. Evol. Microbiol.">
        <title>Collibacillus ludicampi gen. nov., sp. nov., a new soil bacterium of the family Alicyclobacillaceae.</title>
        <authorList>
            <person name="Jojima T."/>
            <person name="Ioku Y."/>
            <person name="Fukuta Y."/>
            <person name="Shirasaka N."/>
            <person name="Matsumura Y."/>
            <person name="Mori M."/>
        </authorList>
    </citation>
    <scope>NUCLEOTIDE SEQUENCE</scope>
    <source>
        <strain evidence="1">TP075</strain>
    </source>
</reference>
<organism evidence="1 2">
    <name type="scientific">Collibacillus ludicampi</name>
    <dbReference type="NCBI Taxonomy" id="2771369"/>
    <lineage>
        <taxon>Bacteria</taxon>
        <taxon>Bacillati</taxon>
        <taxon>Bacillota</taxon>
        <taxon>Bacilli</taxon>
        <taxon>Bacillales</taxon>
        <taxon>Alicyclobacillaceae</taxon>
        <taxon>Collibacillus</taxon>
    </lineage>
</organism>
<name>A0AAV4LMU9_9BACL</name>
<sequence>MIADYAPLRAKEGSYFRIPKEFISILAKCVRHHVADVILFGLQVLDQLRNEDAKAHYSKVSMKRYLGSFLCRIKRKLELLKDVITYVIQVGPNGETFIFKPIVKVLASEEQVKHRNTKGKIAKYLKDSLEATKRTYRVVHQESRRFINTCIRFIYDYCQENWIDENQMIQLSRLVGITLAQKRANGDPVQYPRAYLQASIDDLVAQL</sequence>
<proteinExistence type="predicted"/>
<dbReference type="RefSeq" id="WP_282201526.1">
    <property type="nucleotide sequence ID" value="NZ_BOQE01000002.1"/>
</dbReference>
<keyword evidence="2" id="KW-1185">Reference proteome</keyword>
<dbReference type="EMBL" id="BOQE01000002">
    <property type="protein sequence ID" value="GIM48474.1"/>
    <property type="molecule type" value="Genomic_DNA"/>
</dbReference>
<dbReference type="AlphaFoldDB" id="A0AAV4LMU9"/>
<protein>
    <submittedName>
        <fullName evidence="1">Uncharacterized protein</fullName>
    </submittedName>
</protein>
<evidence type="ECO:0000313" key="2">
    <source>
        <dbReference type="Proteomes" id="UP001057291"/>
    </source>
</evidence>
<dbReference type="Proteomes" id="UP001057291">
    <property type="component" value="Unassembled WGS sequence"/>
</dbReference>